<dbReference type="InterPro" id="IPR002347">
    <property type="entry name" value="SDR_fam"/>
</dbReference>
<comment type="caution">
    <text evidence="4">The sequence shown here is derived from an EMBL/GenBank/DDBJ whole genome shotgun (WGS) entry which is preliminary data.</text>
</comment>
<reference evidence="4 5" key="1">
    <citation type="submission" date="2022-09" db="EMBL/GenBank/DDBJ databases">
        <authorList>
            <person name="Palmer J.M."/>
        </authorList>
    </citation>
    <scope>NUCLEOTIDE SEQUENCE [LARGE SCALE GENOMIC DNA]</scope>
    <source>
        <strain evidence="4 5">DSM 7382</strain>
    </source>
</reference>
<proteinExistence type="inferred from homology"/>
<organism evidence="4 5">
    <name type="scientific">Cerrena zonata</name>
    <dbReference type="NCBI Taxonomy" id="2478898"/>
    <lineage>
        <taxon>Eukaryota</taxon>
        <taxon>Fungi</taxon>
        <taxon>Dikarya</taxon>
        <taxon>Basidiomycota</taxon>
        <taxon>Agaricomycotina</taxon>
        <taxon>Agaricomycetes</taxon>
        <taxon>Polyporales</taxon>
        <taxon>Cerrenaceae</taxon>
        <taxon>Cerrena</taxon>
    </lineage>
</organism>
<dbReference type="PRINTS" id="PR00081">
    <property type="entry name" value="GDHRDH"/>
</dbReference>
<evidence type="ECO:0000256" key="1">
    <source>
        <dbReference type="ARBA" id="ARBA00006484"/>
    </source>
</evidence>
<dbReference type="Pfam" id="PF13561">
    <property type="entry name" value="adh_short_C2"/>
    <property type="match status" value="1"/>
</dbReference>
<keyword evidence="3" id="KW-0560">Oxidoreductase</keyword>
<dbReference type="GO" id="GO:0016491">
    <property type="term" value="F:oxidoreductase activity"/>
    <property type="evidence" value="ECO:0007669"/>
    <property type="project" value="UniProtKB-KW"/>
</dbReference>
<dbReference type="EMBL" id="JASBNA010000026">
    <property type="protein sequence ID" value="KAK7684265.1"/>
    <property type="molecule type" value="Genomic_DNA"/>
</dbReference>
<evidence type="ECO:0000313" key="4">
    <source>
        <dbReference type="EMBL" id="KAK7684265.1"/>
    </source>
</evidence>
<gene>
    <name evidence="4" type="ORF">QCA50_012589</name>
</gene>
<dbReference type="CDD" id="cd05233">
    <property type="entry name" value="SDR_c"/>
    <property type="match status" value="1"/>
</dbReference>
<sequence length="191" mass="20658">MGKAADFVEAYFDKVPEETFDRTLRVNAFGPYWLTFAFLPLLEKWKEHEFGDEGRKFPPQVIMTSIMNGWTKDSNTSGRSYPYIFSKAAIGQATSALARELLPLGVRVNGIAPGLFVSGMSAPGSTDAGGQSFSFAVPTPQLFEELGGPSNAGGSRRGVASLVFFLLSNWYVNGETVLIDGGTLLVHASSY</sequence>
<dbReference type="InterPro" id="IPR036291">
    <property type="entry name" value="NAD(P)-bd_dom_sf"/>
</dbReference>
<protein>
    <submittedName>
        <fullName evidence="4">Uncharacterized protein</fullName>
    </submittedName>
</protein>
<dbReference type="AlphaFoldDB" id="A0AAW0G5I3"/>
<dbReference type="PANTHER" id="PTHR43618:SF18">
    <property type="entry name" value="SHORT CHAIN DEHYDROGENASE_REDUCTASE FAMILY (AFU_ORTHOLOGUE AFUA_5G12480)"/>
    <property type="match status" value="1"/>
</dbReference>
<dbReference type="Gene3D" id="3.40.50.720">
    <property type="entry name" value="NAD(P)-binding Rossmann-like Domain"/>
    <property type="match status" value="1"/>
</dbReference>
<dbReference type="PANTHER" id="PTHR43618">
    <property type="entry name" value="7-ALPHA-HYDROXYSTEROID DEHYDROGENASE"/>
    <property type="match status" value="1"/>
</dbReference>
<dbReference type="InterPro" id="IPR052178">
    <property type="entry name" value="Sec_Metab_Biosynth_SDR"/>
</dbReference>
<accession>A0AAW0G5I3</accession>
<name>A0AAW0G5I3_9APHY</name>
<evidence type="ECO:0000256" key="3">
    <source>
        <dbReference type="ARBA" id="ARBA00023002"/>
    </source>
</evidence>
<evidence type="ECO:0000313" key="5">
    <source>
        <dbReference type="Proteomes" id="UP001385951"/>
    </source>
</evidence>
<dbReference type="SUPFAM" id="SSF51735">
    <property type="entry name" value="NAD(P)-binding Rossmann-fold domains"/>
    <property type="match status" value="1"/>
</dbReference>
<keyword evidence="5" id="KW-1185">Reference proteome</keyword>
<evidence type="ECO:0000256" key="2">
    <source>
        <dbReference type="ARBA" id="ARBA00022857"/>
    </source>
</evidence>
<keyword evidence="2" id="KW-0521">NADP</keyword>
<comment type="similarity">
    <text evidence="1">Belongs to the short-chain dehydrogenases/reductases (SDR) family.</text>
</comment>
<dbReference type="Proteomes" id="UP001385951">
    <property type="component" value="Unassembled WGS sequence"/>
</dbReference>